<dbReference type="PROSITE" id="PS50283">
    <property type="entry name" value="NA_SOLUT_SYMP_3"/>
    <property type="match status" value="1"/>
</dbReference>
<dbReference type="PANTHER" id="PTHR42985:SF40">
    <property type="entry name" value="LD47995P-RELATED"/>
    <property type="match status" value="1"/>
</dbReference>
<evidence type="ECO:0000256" key="7">
    <source>
        <dbReference type="ARBA" id="ARBA00023053"/>
    </source>
</evidence>
<evidence type="ECO:0000313" key="14">
    <source>
        <dbReference type="Proteomes" id="UP001152320"/>
    </source>
</evidence>
<dbReference type="GO" id="GO:0015293">
    <property type="term" value="F:symporter activity"/>
    <property type="evidence" value="ECO:0007669"/>
    <property type="project" value="TreeGrafter"/>
</dbReference>
<dbReference type="InterPro" id="IPR038377">
    <property type="entry name" value="Na/Glc_symporter_sf"/>
</dbReference>
<dbReference type="GO" id="GO:0005886">
    <property type="term" value="C:plasma membrane"/>
    <property type="evidence" value="ECO:0007669"/>
    <property type="project" value="UniProtKB-SubCell"/>
</dbReference>
<proteinExistence type="inferred from homology"/>
<comment type="subcellular location">
    <subcellularLocation>
        <location evidence="1">Cell membrane</location>
        <topology evidence="1">Multi-pass membrane protein</topology>
    </subcellularLocation>
</comment>
<dbReference type="Pfam" id="PF00474">
    <property type="entry name" value="SSF"/>
    <property type="match status" value="1"/>
</dbReference>
<organism evidence="13 14">
    <name type="scientific">Holothuria leucospilota</name>
    <name type="common">Black long sea cucumber</name>
    <name type="synonym">Mertensiothuria leucospilota</name>
    <dbReference type="NCBI Taxonomy" id="206669"/>
    <lineage>
        <taxon>Eukaryota</taxon>
        <taxon>Metazoa</taxon>
        <taxon>Echinodermata</taxon>
        <taxon>Eleutherozoa</taxon>
        <taxon>Echinozoa</taxon>
        <taxon>Holothuroidea</taxon>
        <taxon>Aspidochirotacea</taxon>
        <taxon>Aspidochirotida</taxon>
        <taxon>Holothuriidae</taxon>
        <taxon>Holothuria</taxon>
    </lineage>
</organism>
<dbReference type="PANTHER" id="PTHR42985">
    <property type="entry name" value="SODIUM-COUPLED MONOCARBOXYLATE TRANSPORTER"/>
    <property type="match status" value="1"/>
</dbReference>
<evidence type="ECO:0000256" key="4">
    <source>
        <dbReference type="ARBA" id="ARBA00022475"/>
    </source>
</evidence>
<dbReference type="Gene3D" id="1.20.1730.10">
    <property type="entry name" value="Sodium/glucose cotransporter"/>
    <property type="match status" value="1"/>
</dbReference>
<gene>
    <name evidence="13" type="ORF">HOLleu_27129</name>
</gene>
<dbReference type="AlphaFoldDB" id="A0A9Q1H236"/>
<sequence>MSPKNSFSAVDFLVLGLSFVISALIGIYYACAGKKQDNRETYFLGDRKMAAVPIALSLMATALSAVNFLGVPAEVYFFGPDLLLTIPGRALSLFILTGTVFPLFYKLGLTSIYEYLEMRFNKTVKIVAVCIFFVFSLCYMGFVVYAPALALSLVTGMPEVLSILIVTIVCIFYTTIGGIKAVIWTDVFQVRCLSTFTHAVMINMKCSVG</sequence>
<keyword evidence="7" id="KW-0915">Sodium</keyword>
<keyword evidence="10" id="KW-0739">Sodium transport</keyword>
<dbReference type="InterPro" id="IPR051163">
    <property type="entry name" value="Sodium:Solute_Symporter_SSF"/>
</dbReference>
<keyword evidence="3" id="KW-0813">Transport</keyword>
<evidence type="ECO:0000256" key="8">
    <source>
        <dbReference type="ARBA" id="ARBA00023065"/>
    </source>
</evidence>
<protein>
    <submittedName>
        <fullName evidence="13">Sodium-coupled monocarboxylate transporter 1</fullName>
    </submittedName>
</protein>
<evidence type="ECO:0000256" key="9">
    <source>
        <dbReference type="ARBA" id="ARBA00023136"/>
    </source>
</evidence>
<evidence type="ECO:0000256" key="1">
    <source>
        <dbReference type="ARBA" id="ARBA00004651"/>
    </source>
</evidence>
<comment type="caution">
    <text evidence="13">The sequence shown here is derived from an EMBL/GenBank/DDBJ whole genome shotgun (WGS) entry which is preliminary data.</text>
</comment>
<evidence type="ECO:0000256" key="2">
    <source>
        <dbReference type="ARBA" id="ARBA00006434"/>
    </source>
</evidence>
<feature type="transmembrane region" description="Helical" evidence="12">
    <location>
        <begin position="12"/>
        <end position="31"/>
    </location>
</feature>
<evidence type="ECO:0000256" key="11">
    <source>
        <dbReference type="RuleBase" id="RU362091"/>
    </source>
</evidence>
<reference evidence="13" key="1">
    <citation type="submission" date="2021-10" db="EMBL/GenBank/DDBJ databases">
        <title>Tropical sea cucumber genome reveals ecological adaptation and Cuvierian tubules defense mechanism.</title>
        <authorList>
            <person name="Chen T."/>
        </authorList>
    </citation>
    <scope>NUCLEOTIDE SEQUENCE</scope>
    <source>
        <strain evidence="13">Nanhai2018</strain>
        <tissue evidence="13">Muscle</tissue>
    </source>
</reference>
<evidence type="ECO:0000313" key="13">
    <source>
        <dbReference type="EMBL" id="KAJ8030659.1"/>
    </source>
</evidence>
<feature type="transmembrane region" description="Helical" evidence="12">
    <location>
        <begin position="160"/>
        <end position="183"/>
    </location>
</feature>
<keyword evidence="9 12" id="KW-0472">Membrane</keyword>
<dbReference type="EMBL" id="JAIZAY010000013">
    <property type="protein sequence ID" value="KAJ8030659.1"/>
    <property type="molecule type" value="Genomic_DNA"/>
</dbReference>
<feature type="transmembrane region" description="Helical" evidence="12">
    <location>
        <begin position="126"/>
        <end position="148"/>
    </location>
</feature>
<evidence type="ECO:0000256" key="12">
    <source>
        <dbReference type="SAM" id="Phobius"/>
    </source>
</evidence>
<evidence type="ECO:0000256" key="10">
    <source>
        <dbReference type="ARBA" id="ARBA00023201"/>
    </source>
</evidence>
<comment type="similarity">
    <text evidence="2 11">Belongs to the sodium:solute symporter (SSF) (TC 2.A.21) family.</text>
</comment>
<dbReference type="OrthoDB" id="6132759at2759"/>
<keyword evidence="6 12" id="KW-1133">Transmembrane helix</keyword>
<keyword evidence="5 12" id="KW-0812">Transmembrane</keyword>
<keyword evidence="14" id="KW-1185">Reference proteome</keyword>
<dbReference type="InterPro" id="IPR001734">
    <property type="entry name" value="Na/solute_symporter"/>
</dbReference>
<name>A0A9Q1H236_HOLLE</name>
<evidence type="ECO:0000256" key="3">
    <source>
        <dbReference type="ARBA" id="ARBA00022448"/>
    </source>
</evidence>
<feature type="transmembrane region" description="Helical" evidence="12">
    <location>
        <begin position="82"/>
        <end position="105"/>
    </location>
</feature>
<dbReference type="Proteomes" id="UP001152320">
    <property type="component" value="Chromosome 13"/>
</dbReference>
<evidence type="ECO:0000256" key="6">
    <source>
        <dbReference type="ARBA" id="ARBA00022989"/>
    </source>
</evidence>
<feature type="transmembrane region" description="Helical" evidence="12">
    <location>
        <begin position="51"/>
        <end position="70"/>
    </location>
</feature>
<keyword evidence="8" id="KW-0406">Ion transport</keyword>
<accession>A0A9Q1H236</accession>
<keyword evidence="4" id="KW-1003">Cell membrane</keyword>
<dbReference type="GO" id="GO:0006814">
    <property type="term" value="P:sodium ion transport"/>
    <property type="evidence" value="ECO:0007669"/>
    <property type="project" value="UniProtKB-KW"/>
</dbReference>
<evidence type="ECO:0000256" key="5">
    <source>
        <dbReference type="ARBA" id="ARBA00022692"/>
    </source>
</evidence>